<dbReference type="Gene3D" id="1.10.287.1120">
    <property type="entry name" value="Bipartite methylase S protein"/>
    <property type="match status" value="2"/>
</dbReference>
<proteinExistence type="inferred from homology"/>
<evidence type="ECO:0000256" key="2">
    <source>
        <dbReference type="ARBA" id="ARBA00022747"/>
    </source>
</evidence>
<evidence type="ECO:0000259" key="5">
    <source>
        <dbReference type="Pfam" id="PF01420"/>
    </source>
</evidence>
<dbReference type="PANTHER" id="PTHR30408:SF12">
    <property type="entry name" value="TYPE I RESTRICTION ENZYME MJAVIII SPECIFICITY SUBUNIT"/>
    <property type="match status" value="1"/>
</dbReference>
<organism evidence="6 7">
    <name type="scientific">Paraglaciecola arctica BSs20135</name>
    <dbReference type="NCBI Taxonomy" id="493475"/>
    <lineage>
        <taxon>Bacteria</taxon>
        <taxon>Pseudomonadati</taxon>
        <taxon>Pseudomonadota</taxon>
        <taxon>Gammaproteobacteria</taxon>
        <taxon>Alteromonadales</taxon>
        <taxon>Alteromonadaceae</taxon>
        <taxon>Paraglaciecola</taxon>
    </lineage>
</organism>
<name>K6Y8R3_9ALTE</name>
<dbReference type="GO" id="GO:0009035">
    <property type="term" value="F:type I site-specific deoxyribonuclease activity"/>
    <property type="evidence" value="ECO:0007669"/>
    <property type="project" value="UniProtKB-EC"/>
</dbReference>
<keyword evidence="6" id="KW-0378">Hydrolase</keyword>
<dbReference type="GO" id="GO:0009307">
    <property type="term" value="P:DNA restriction-modification system"/>
    <property type="evidence" value="ECO:0007669"/>
    <property type="project" value="UniProtKB-KW"/>
</dbReference>
<keyword evidence="7" id="KW-1185">Reference proteome</keyword>
<dbReference type="eggNOG" id="COG0732">
    <property type="taxonomic scope" value="Bacteria"/>
</dbReference>
<dbReference type="InterPro" id="IPR052021">
    <property type="entry name" value="Type-I_RS_S_subunit"/>
</dbReference>
<reference evidence="6 7" key="1">
    <citation type="journal article" date="2017" name="Antonie Van Leeuwenhoek">
        <title>Rhizobium rhizosphaerae sp. nov., a novel species isolated from rice rhizosphere.</title>
        <authorList>
            <person name="Zhao J.J."/>
            <person name="Zhang J."/>
            <person name="Zhang R.J."/>
            <person name="Zhang C.W."/>
            <person name="Yin H.Q."/>
            <person name="Zhang X.X."/>
        </authorList>
    </citation>
    <scope>NUCLEOTIDE SEQUENCE [LARGE SCALE GENOMIC DNA]</scope>
    <source>
        <strain evidence="6 7">BSs20135</strain>
    </source>
</reference>
<dbReference type="EC" id="3.1.21.3" evidence="6"/>
<gene>
    <name evidence="6" type="primary">hsdS</name>
    <name evidence="6" type="ORF">GARC_3338</name>
</gene>
<comment type="caution">
    <text evidence="6">The sequence shown here is derived from an EMBL/GenBank/DDBJ whole genome shotgun (WGS) entry which is preliminary data.</text>
</comment>
<evidence type="ECO:0000256" key="3">
    <source>
        <dbReference type="ARBA" id="ARBA00023125"/>
    </source>
</evidence>
<dbReference type="CDD" id="cd17517">
    <property type="entry name" value="RMtype1_S_EcoKI_StySPI-TRD2-CR2_like"/>
    <property type="match status" value="1"/>
</dbReference>
<dbReference type="PANTHER" id="PTHR30408">
    <property type="entry name" value="TYPE-1 RESTRICTION ENZYME ECOKI SPECIFICITY PROTEIN"/>
    <property type="match status" value="1"/>
</dbReference>
<keyword evidence="4" id="KW-0175">Coiled coil</keyword>
<dbReference type="SUPFAM" id="SSF116734">
    <property type="entry name" value="DNA methylase specificity domain"/>
    <property type="match status" value="2"/>
</dbReference>
<keyword evidence="3" id="KW-0238">DNA-binding</keyword>
<keyword evidence="2" id="KW-0680">Restriction system</keyword>
<feature type="domain" description="Type I restriction modification DNA specificity" evidence="5">
    <location>
        <begin position="250"/>
        <end position="437"/>
    </location>
</feature>
<dbReference type="CDD" id="cd17512">
    <property type="entry name" value="RMtype1_S_BceB55ORF5615P-TRD2-CR2_like"/>
    <property type="match status" value="1"/>
</dbReference>
<dbReference type="AlphaFoldDB" id="K6Y8R3"/>
<sequence length="473" mass="52967">MSLIANQVIPTGYQKSEVGVIPDEWKISTIDDISLLPMQNGLFYEPARKGKGIPLINVSDMYKAAPISIDSLELFDATLLEVKTFKVIEGDLFFTRSSIVPSGIAYCNVYPKVTSIAVFDSHLIKVRVNPAIADYRFMYLNCLATHARKHLIANAKTATMTTIDQKAIKSCPVLLPSIKEQTAIANALSDVDVLLTELENLIAKKQAIKTATMQQLLTGKTRLPQFATYIAGEEKGQAKGTKPSELGEIPEDWEIVKFGSIVNYIKGYPFKSAEYTDSGIRVVRVSDTSFTSIKNENPIFVSENSRRKYKKWSLEKGNIIFTTVGSKPPMYDSLVGKAILVESHHEGFLLNQNAVLIKPKLAAENISNLLVSHFRTERYIDHIEQIYRGNANQASITLDGLFEFEIPLPREPEEQTAIATILSDMDNEIQILEQRLKKTRQIKQGMMQELLTGRTRLPFDTSDEKSTEIRNAN</sequence>
<dbReference type="EMBL" id="BAEO01000051">
    <property type="protein sequence ID" value="GAC20296.1"/>
    <property type="molecule type" value="Genomic_DNA"/>
</dbReference>
<accession>K6Y8R3</accession>
<evidence type="ECO:0000313" key="7">
    <source>
        <dbReference type="Proteomes" id="UP000006327"/>
    </source>
</evidence>
<dbReference type="InterPro" id="IPR044946">
    <property type="entry name" value="Restrct_endonuc_typeI_TRD_sf"/>
</dbReference>
<feature type="coiled-coil region" evidence="4">
    <location>
        <begin position="422"/>
        <end position="449"/>
    </location>
</feature>
<dbReference type="GO" id="GO:0003677">
    <property type="term" value="F:DNA binding"/>
    <property type="evidence" value="ECO:0007669"/>
    <property type="project" value="UniProtKB-KW"/>
</dbReference>
<evidence type="ECO:0000313" key="6">
    <source>
        <dbReference type="EMBL" id="GAC20296.1"/>
    </source>
</evidence>
<dbReference type="Proteomes" id="UP000006327">
    <property type="component" value="Unassembled WGS sequence"/>
</dbReference>
<dbReference type="OrthoDB" id="9798929at2"/>
<dbReference type="STRING" id="493475.GARC_3338"/>
<dbReference type="InterPro" id="IPR000055">
    <property type="entry name" value="Restrct_endonuc_typeI_TRD"/>
</dbReference>
<dbReference type="Gene3D" id="3.90.220.20">
    <property type="entry name" value="DNA methylase specificity domains"/>
    <property type="match status" value="2"/>
</dbReference>
<feature type="domain" description="Type I restriction modification DNA specificity" evidence="5">
    <location>
        <begin position="22"/>
        <end position="208"/>
    </location>
</feature>
<dbReference type="RefSeq" id="WP_007622078.1">
    <property type="nucleotide sequence ID" value="NZ_BAEO01000051.1"/>
</dbReference>
<protein>
    <submittedName>
        <fullName evidence="6">Type I restriction enzyme, S subunit</fullName>
        <ecNumber evidence="6">3.1.21.3</ecNumber>
    </submittedName>
</protein>
<dbReference type="Pfam" id="PF01420">
    <property type="entry name" value="Methylase_S"/>
    <property type="match status" value="2"/>
</dbReference>
<evidence type="ECO:0000256" key="1">
    <source>
        <dbReference type="ARBA" id="ARBA00010923"/>
    </source>
</evidence>
<evidence type="ECO:0000256" key="4">
    <source>
        <dbReference type="SAM" id="Coils"/>
    </source>
</evidence>
<comment type="similarity">
    <text evidence="1">Belongs to the type-I restriction system S methylase family.</text>
</comment>